<keyword evidence="2" id="KW-1185">Reference proteome</keyword>
<protein>
    <submittedName>
        <fullName evidence="1">Uncharacterized protein</fullName>
    </submittedName>
</protein>
<comment type="caution">
    <text evidence="1">The sequence shown here is derived from an EMBL/GenBank/DDBJ whole genome shotgun (WGS) entry which is preliminary data.</text>
</comment>
<dbReference type="AlphaFoldDB" id="A0A8J7CBU4"/>
<proteinExistence type="predicted"/>
<organism evidence="1 2">
    <name type="scientific">Iningainema tapete BLCC-T55</name>
    <dbReference type="NCBI Taxonomy" id="2748662"/>
    <lineage>
        <taxon>Bacteria</taxon>
        <taxon>Bacillati</taxon>
        <taxon>Cyanobacteriota</taxon>
        <taxon>Cyanophyceae</taxon>
        <taxon>Nostocales</taxon>
        <taxon>Scytonemataceae</taxon>
        <taxon>Iningainema tapete</taxon>
    </lineage>
</organism>
<dbReference type="Proteomes" id="UP000629098">
    <property type="component" value="Unassembled WGS sequence"/>
</dbReference>
<evidence type="ECO:0000313" key="2">
    <source>
        <dbReference type="Proteomes" id="UP000629098"/>
    </source>
</evidence>
<dbReference type="RefSeq" id="WP_190838793.1">
    <property type="nucleotide sequence ID" value="NZ_CAWPPI010000134.1"/>
</dbReference>
<dbReference type="EMBL" id="JACXAE010000134">
    <property type="protein sequence ID" value="MBD2778741.1"/>
    <property type="molecule type" value="Genomic_DNA"/>
</dbReference>
<gene>
    <name evidence="1" type="ORF">ICL16_43545</name>
</gene>
<accession>A0A8J7CBU4</accession>
<sequence>MASIELIIRDDNGNILQSTTTMTHTLNLGSETLDEIEGAVENWKQIVLPDIERKLLEAAQAQFTESKKKTVK</sequence>
<name>A0A8J7CBU4_9CYAN</name>
<evidence type="ECO:0000313" key="1">
    <source>
        <dbReference type="EMBL" id="MBD2778741.1"/>
    </source>
</evidence>
<reference evidence="1" key="1">
    <citation type="submission" date="2020-09" db="EMBL/GenBank/DDBJ databases">
        <title>Iningainema tapete sp. nov. (Scytonemataceae, Cyanobacteria) from greenhouses in central Florida (USA) produces two types of nodularin with biosynthetic potential for microcystin-LR and anabaenopeptins.</title>
        <authorList>
            <person name="Berthold D.E."/>
            <person name="Lefler F.W."/>
            <person name="Huang I.-S."/>
            <person name="Abdulla H."/>
            <person name="Zimba P.V."/>
            <person name="Laughinghouse H.D. IV."/>
        </authorList>
    </citation>
    <scope>NUCLEOTIDE SEQUENCE</scope>
    <source>
        <strain evidence="1">BLCCT55</strain>
    </source>
</reference>